<protein>
    <submittedName>
        <fullName evidence="2">Uncharacterized protein</fullName>
    </submittedName>
</protein>
<name>F2PJX1_TRIEC</name>
<gene>
    <name evidence="2" type="ORF">TEQG_01228</name>
</gene>
<dbReference type="EMBL" id="DS995721">
    <property type="protein sequence ID" value="EGE02189.1"/>
    <property type="molecule type" value="Genomic_DNA"/>
</dbReference>
<reference evidence="3" key="1">
    <citation type="journal article" date="2012" name="MBio">
        <title>Comparative genome analysis of Trichophyton rubrum and related dermatophytes reveals candidate genes involved in infection.</title>
        <authorList>
            <person name="Martinez D.A."/>
            <person name="Oliver B.G."/>
            <person name="Graeser Y."/>
            <person name="Goldberg J.M."/>
            <person name="Li W."/>
            <person name="Martinez-Rossi N.M."/>
            <person name="Monod M."/>
            <person name="Shelest E."/>
            <person name="Barton R.C."/>
            <person name="Birch E."/>
            <person name="Brakhage A.A."/>
            <person name="Chen Z."/>
            <person name="Gurr S.J."/>
            <person name="Heiman D."/>
            <person name="Heitman J."/>
            <person name="Kosti I."/>
            <person name="Rossi A."/>
            <person name="Saif S."/>
            <person name="Samalova M."/>
            <person name="Saunders C.W."/>
            <person name="Shea T."/>
            <person name="Summerbell R.C."/>
            <person name="Xu J."/>
            <person name="Young S."/>
            <person name="Zeng Q."/>
            <person name="Birren B.W."/>
            <person name="Cuomo C.A."/>
            <person name="White T.C."/>
        </authorList>
    </citation>
    <scope>NUCLEOTIDE SEQUENCE [LARGE SCALE GENOMIC DNA]</scope>
    <source>
        <strain evidence="3">ATCC MYA-4606 / CBS 127.97</strain>
    </source>
</reference>
<dbReference type="HOGENOM" id="CLU_1897672_0_0_1"/>
<evidence type="ECO:0000256" key="1">
    <source>
        <dbReference type="SAM" id="MobiDB-lite"/>
    </source>
</evidence>
<proteinExistence type="predicted"/>
<sequence length="134" mass="14438">MTSTDIYVFPPSPVKPVTTTQNDKGEDGDEFTDVSGTYTTFYRDLLELLLSRHGYHLGWSSEAPSRPQGGRSGISLVGSRYIRHSYITNECDCDGRRHHPPALRGGLSALGTGGSSCQTLHLPANKNKAASQGG</sequence>
<evidence type="ECO:0000313" key="2">
    <source>
        <dbReference type="EMBL" id="EGE02189.1"/>
    </source>
</evidence>
<evidence type="ECO:0000313" key="3">
    <source>
        <dbReference type="Proteomes" id="UP000009169"/>
    </source>
</evidence>
<keyword evidence="3" id="KW-1185">Reference proteome</keyword>
<dbReference type="VEuPathDB" id="FungiDB:TEQG_01228"/>
<dbReference type="Proteomes" id="UP000009169">
    <property type="component" value="Unassembled WGS sequence"/>
</dbReference>
<accession>F2PJX1</accession>
<dbReference type="AlphaFoldDB" id="F2PJX1"/>
<organism evidence="2 3">
    <name type="scientific">Trichophyton equinum (strain ATCC MYA-4606 / CBS 127.97)</name>
    <name type="common">Horse ringworm fungus</name>
    <dbReference type="NCBI Taxonomy" id="559882"/>
    <lineage>
        <taxon>Eukaryota</taxon>
        <taxon>Fungi</taxon>
        <taxon>Dikarya</taxon>
        <taxon>Ascomycota</taxon>
        <taxon>Pezizomycotina</taxon>
        <taxon>Eurotiomycetes</taxon>
        <taxon>Eurotiomycetidae</taxon>
        <taxon>Onygenales</taxon>
        <taxon>Arthrodermataceae</taxon>
        <taxon>Trichophyton</taxon>
    </lineage>
</organism>
<feature type="region of interest" description="Disordered" evidence="1">
    <location>
        <begin position="12"/>
        <end position="31"/>
    </location>
</feature>